<comment type="caution">
    <text evidence="2">The sequence shown here is derived from an EMBL/GenBank/DDBJ whole genome shotgun (WGS) entry which is preliminary data.</text>
</comment>
<gene>
    <name evidence="2" type="ORF">KY290_010646</name>
</gene>
<organism evidence="2 3">
    <name type="scientific">Solanum tuberosum</name>
    <name type="common">Potato</name>
    <dbReference type="NCBI Taxonomy" id="4113"/>
    <lineage>
        <taxon>Eukaryota</taxon>
        <taxon>Viridiplantae</taxon>
        <taxon>Streptophyta</taxon>
        <taxon>Embryophyta</taxon>
        <taxon>Tracheophyta</taxon>
        <taxon>Spermatophyta</taxon>
        <taxon>Magnoliopsida</taxon>
        <taxon>eudicotyledons</taxon>
        <taxon>Gunneridae</taxon>
        <taxon>Pentapetalae</taxon>
        <taxon>asterids</taxon>
        <taxon>lamiids</taxon>
        <taxon>Solanales</taxon>
        <taxon>Solanaceae</taxon>
        <taxon>Solanoideae</taxon>
        <taxon>Solaneae</taxon>
        <taxon>Solanum</taxon>
    </lineage>
</organism>
<evidence type="ECO:0000313" key="3">
    <source>
        <dbReference type="Proteomes" id="UP000826656"/>
    </source>
</evidence>
<dbReference type="EMBL" id="JAIVGD010000005">
    <property type="protein sequence ID" value="KAH0773509.1"/>
    <property type="molecule type" value="Genomic_DNA"/>
</dbReference>
<name>A0ABQ7VYH0_SOLTU</name>
<dbReference type="PANTHER" id="PTHR33223">
    <property type="entry name" value="CCHC-TYPE DOMAIN-CONTAINING PROTEIN"/>
    <property type="match status" value="1"/>
</dbReference>
<evidence type="ECO:0000313" key="2">
    <source>
        <dbReference type="EMBL" id="KAH0773509.1"/>
    </source>
</evidence>
<accession>A0ABQ7VYH0</accession>
<sequence length="134" mass="15112">MAEMKVRDVAIPRTTNVTSCIQKPAAGGRFELKQSMVQLLHANGQFTSLSHEDPTVHIQNFLEISDTYTPTGVNEDYVRLTLFPFSMFGEAKGWLNSEPVNSISTWNDLAQKFLIQFFPSGKIAKLRSDILSFR</sequence>
<evidence type="ECO:0000259" key="1">
    <source>
        <dbReference type="Pfam" id="PF03732"/>
    </source>
</evidence>
<feature type="domain" description="Retrotransposon gag" evidence="1">
    <location>
        <begin position="82"/>
        <end position="134"/>
    </location>
</feature>
<keyword evidence="3" id="KW-1185">Reference proteome</keyword>
<dbReference type="InterPro" id="IPR005162">
    <property type="entry name" value="Retrotrans_gag_dom"/>
</dbReference>
<proteinExistence type="predicted"/>
<protein>
    <recommendedName>
        <fullName evidence="1">Retrotransposon gag domain-containing protein</fullName>
    </recommendedName>
</protein>
<dbReference type="Pfam" id="PF03732">
    <property type="entry name" value="Retrotrans_gag"/>
    <property type="match status" value="1"/>
</dbReference>
<dbReference type="Proteomes" id="UP000826656">
    <property type="component" value="Unassembled WGS sequence"/>
</dbReference>
<dbReference type="PANTHER" id="PTHR33223:SF11">
    <property type="entry name" value="ELEMENT PROTEIN, PUTATIVE-RELATED"/>
    <property type="match status" value="1"/>
</dbReference>
<reference evidence="2 3" key="1">
    <citation type="journal article" date="2021" name="bioRxiv">
        <title>Chromosome-scale and haplotype-resolved genome assembly of a tetraploid potato cultivar.</title>
        <authorList>
            <person name="Sun H."/>
            <person name="Jiao W.-B."/>
            <person name="Krause K."/>
            <person name="Campoy J.A."/>
            <person name="Goel M."/>
            <person name="Folz-Donahue K."/>
            <person name="Kukat C."/>
            <person name="Huettel B."/>
            <person name="Schneeberger K."/>
        </authorList>
    </citation>
    <scope>NUCLEOTIDE SEQUENCE [LARGE SCALE GENOMIC DNA]</scope>
    <source>
        <strain evidence="2">SolTubOtavaFocal</strain>
        <tissue evidence="2">Leaves</tissue>
    </source>
</reference>